<dbReference type="GO" id="GO:0005524">
    <property type="term" value="F:ATP binding"/>
    <property type="evidence" value="ECO:0007669"/>
    <property type="project" value="UniProtKB-UniRule"/>
</dbReference>
<dbReference type="NCBIfam" id="TIGR00342">
    <property type="entry name" value="tRNA uracil 4-sulfurtransferase ThiI"/>
    <property type="match status" value="1"/>
</dbReference>
<dbReference type="Gene3D" id="3.40.50.620">
    <property type="entry name" value="HUPs"/>
    <property type="match status" value="1"/>
</dbReference>
<evidence type="ECO:0000256" key="4">
    <source>
        <dbReference type="ARBA" id="ARBA00022679"/>
    </source>
</evidence>
<protein>
    <recommendedName>
        <fullName evidence="9">Probable tRNA sulfurtransferase</fullName>
        <ecNumber evidence="9">2.8.1.4</ecNumber>
    </recommendedName>
    <alternativeName>
        <fullName evidence="9">Sulfur carrier protein ThiS sulfurtransferase</fullName>
    </alternativeName>
    <alternativeName>
        <fullName evidence="9">Thiamine biosynthesis protein ThiI</fullName>
    </alternativeName>
    <alternativeName>
        <fullName evidence="9">tRNA 4-thiouridine synthase</fullName>
    </alternativeName>
</protein>
<dbReference type="InterPro" id="IPR003720">
    <property type="entry name" value="tRNA_STrfase"/>
</dbReference>
<keyword evidence="8 9" id="KW-0784">Thiamine biosynthesis</keyword>
<evidence type="ECO:0000256" key="6">
    <source>
        <dbReference type="ARBA" id="ARBA00022840"/>
    </source>
</evidence>
<comment type="function">
    <text evidence="9">Catalyzes the ATP-dependent transfer of a sulfur to tRNA to produce 4-thiouridine in position 8 of tRNAs, which functions as a near-UV photosensor. Also catalyzes the transfer of sulfur to the sulfur carrier protein ThiS, forming ThiS-thiocarboxylate. This is a step in the synthesis of thiazole, in the thiamine biosynthesis pathway. The sulfur is donated as persulfide by IscS.</text>
</comment>
<dbReference type="GO" id="GO:0002937">
    <property type="term" value="P:tRNA 4-thiouridine biosynthesis"/>
    <property type="evidence" value="ECO:0007669"/>
    <property type="project" value="TreeGrafter"/>
</dbReference>
<evidence type="ECO:0000259" key="10">
    <source>
        <dbReference type="PROSITE" id="PS51165"/>
    </source>
</evidence>
<evidence type="ECO:0000313" key="12">
    <source>
        <dbReference type="Proteomes" id="UP000319812"/>
    </source>
</evidence>
<comment type="subcellular location">
    <subcellularLocation>
        <location evidence="1 9">Cytoplasm</location>
    </subcellularLocation>
</comment>
<feature type="binding site" evidence="9">
    <location>
        <position position="268"/>
    </location>
    <ligand>
        <name>ATP</name>
        <dbReference type="ChEBI" id="CHEBI:30616"/>
    </ligand>
</feature>
<comment type="caution">
    <text evidence="11">The sequence shown here is derived from an EMBL/GenBank/DDBJ whole genome shotgun (WGS) entry which is preliminary data.</text>
</comment>
<dbReference type="CDD" id="cd01712">
    <property type="entry name" value="PPase_ThiI"/>
    <property type="match status" value="1"/>
</dbReference>
<dbReference type="InterPro" id="IPR026340">
    <property type="entry name" value="THII_Thiazole_biosynth_dom"/>
</dbReference>
<evidence type="ECO:0000256" key="5">
    <source>
        <dbReference type="ARBA" id="ARBA00022741"/>
    </source>
</evidence>
<dbReference type="PROSITE" id="PS51165">
    <property type="entry name" value="THUMP"/>
    <property type="match status" value="1"/>
</dbReference>
<dbReference type="PANTHER" id="PTHR43209">
    <property type="entry name" value="TRNA SULFURTRANSFERASE"/>
    <property type="match status" value="1"/>
</dbReference>
<dbReference type="Pfam" id="PF22025">
    <property type="entry name" value="ThiI_fer"/>
    <property type="match status" value="1"/>
</dbReference>
<feature type="domain" description="THUMP" evidence="10">
    <location>
        <begin position="64"/>
        <end position="168"/>
    </location>
</feature>
<dbReference type="InterPro" id="IPR050102">
    <property type="entry name" value="tRNA_sulfurtransferase_ThiI"/>
</dbReference>
<keyword evidence="6 9" id="KW-0067">ATP-binding</keyword>
<dbReference type="InterPro" id="IPR036873">
    <property type="entry name" value="Rhodanese-like_dom_sf"/>
</dbReference>
<dbReference type="GO" id="GO:0009228">
    <property type="term" value="P:thiamine biosynthetic process"/>
    <property type="evidence" value="ECO:0007669"/>
    <property type="project" value="UniProtKB-KW"/>
</dbReference>
<dbReference type="InterPro" id="IPR049962">
    <property type="entry name" value="THUMP_ThiI"/>
</dbReference>
<dbReference type="OrthoDB" id="9773948at2"/>
<dbReference type="Pfam" id="PF02926">
    <property type="entry name" value="THUMP"/>
    <property type="match status" value="1"/>
</dbReference>
<dbReference type="UniPathway" id="UPA00060"/>
<dbReference type="SUPFAM" id="SSF143437">
    <property type="entry name" value="THUMP domain-like"/>
    <property type="match status" value="1"/>
</dbReference>
<keyword evidence="5 9" id="KW-0547">Nucleotide-binding</keyword>
<name>A0A4Y4F377_9GAMM</name>
<evidence type="ECO:0000256" key="8">
    <source>
        <dbReference type="ARBA" id="ARBA00022977"/>
    </source>
</evidence>
<keyword evidence="7 9" id="KW-0694">RNA-binding</keyword>
<keyword evidence="2 9" id="KW-0963">Cytoplasm</keyword>
<dbReference type="InterPro" id="IPR014729">
    <property type="entry name" value="Rossmann-like_a/b/a_fold"/>
</dbReference>
<evidence type="ECO:0000256" key="7">
    <source>
        <dbReference type="ARBA" id="ARBA00022884"/>
    </source>
</evidence>
<evidence type="ECO:0000256" key="1">
    <source>
        <dbReference type="ARBA" id="ARBA00004496"/>
    </source>
</evidence>
<comment type="catalytic activity">
    <reaction evidence="9">
        <text>[ThiS sulfur-carrier protein]-C-terminal Gly-Gly-AMP + S-sulfanyl-L-cysteinyl-[cysteine desulfurase] + AH2 = [ThiS sulfur-carrier protein]-C-terminal-Gly-aminoethanethioate + L-cysteinyl-[cysteine desulfurase] + A + AMP + 2 H(+)</text>
        <dbReference type="Rhea" id="RHEA:43340"/>
        <dbReference type="Rhea" id="RHEA-COMP:12157"/>
        <dbReference type="Rhea" id="RHEA-COMP:12158"/>
        <dbReference type="Rhea" id="RHEA-COMP:12910"/>
        <dbReference type="Rhea" id="RHEA-COMP:19908"/>
        <dbReference type="ChEBI" id="CHEBI:13193"/>
        <dbReference type="ChEBI" id="CHEBI:15378"/>
        <dbReference type="ChEBI" id="CHEBI:17499"/>
        <dbReference type="ChEBI" id="CHEBI:29950"/>
        <dbReference type="ChEBI" id="CHEBI:61963"/>
        <dbReference type="ChEBI" id="CHEBI:90618"/>
        <dbReference type="ChEBI" id="CHEBI:232372"/>
        <dbReference type="ChEBI" id="CHEBI:456215"/>
    </reaction>
</comment>
<dbReference type="NCBIfam" id="TIGR04271">
    <property type="entry name" value="ThiI_C_thiazole"/>
    <property type="match status" value="1"/>
</dbReference>
<keyword evidence="4 9" id="KW-0808">Transferase</keyword>
<dbReference type="GO" id="GO:0009229">
    <property type="term" value="P:thiamine diphosphate biosynthetic process"/>
    <property type="evidence" value="ECO:0007669"/>
    <property type="project" value="UniProtKB-UniRule"/>
</dbReference>
<comment type="similarity">
    <text evidence="9">Belongs to the ThiI family.</text>
</comment>
<sequence>MTYLIKLYPEITIKSKSVRQQMTRCLASNIRNTLQPLDENVRVRRRWDAIQVQLSDGLSAERIGDIEGSLSRISGIDQILAAEEVTARDMATIAEHVVPLWGPVIEGHSFRVKVKRRGRHDYTSMDLERYLGGQLLQAAPGVSVDLKSPDITVPVEITNDRLQLIRAKWDGLGGFPMGIPGQVLTLISGGFDSPVAAWRMMRRGIKSHYIFFNLGGPAHEAGVREVTQHLWQQYSASHRVKYMSVPFDAVVGEILRTIPDGLMGVVLKRMMVRAASRIAQHNGIPALVTGDAIAQVSSQTLHNLGLMDAASSLPILRPLLTDDKQSIIDQARQIGTARHAEVMPEYCGVISRRPDVKARAEKIEEAEQGFDFSVLDAAIDRATTTRSDQLAPQHGTISDDDLLIVDSTSALQRLDHACVIDIRAPHEREDAPLELERTPQLQIPFYELQERAPDLASDQHYLLFCDQGVMSRMQALHLHDQGLTHFGVYRGH</sequence>
<gene>
    <name evidence="9 11" type="primary">thiI</name>
    <name evidence="11" type="ORF">HHA01_21220</name>
</gene>
<proteinExistence type="inferred from homology"/>
<dbReference type="CDD" id="cd00158">
    <property type="entry name" value="RHOD"/>
    <property type="match status" value="1"/>
</dbReference>
<keyword evidence="3 9" id="KW-0820">tRNA-binding</keyword>
<dbReference type="AlphaFoldDB" id="A0A4Y4F377"/>
<feature type="binding site" evidence="9">
    <location>
        <position position="290"/>
    </location>
    <ligand>
        <name>ATP</name>
        <dbReference type="ChEBI" id="CHEBI:30616"/>
    </ligand>
</feature>
<evidence type="ECO:0000256" key="3">
    <source>
        <dbReference type="ARBA" id="ARBA00022555"/>
    </source>
</evidence>
<feature type="binding site" evidence="9">
    <location>
        <position position="299"/>
    </location>
    <ligand>
        <name>ATP</name>
        <dbReference type="ChEBI" id="CHEBI:30616"/>
    </ligand>
</feature>
<dbReference type="RefSeq" id="WP_141320563.1">
    <property type="nucleotide sequence ID" value="NZ_BJOC01000029.1"/>
</dbReference>
<dbReference type="GO" id="GO:0005829">
    <property type="term" value="C:cytosol"/>
    <property type="evidence" value="ECO:0007669"/>
    <property type="project" value="TreeGrafter"/>
</dbReference>
<dbReference type="CDD" id="cd11716">
    <property type="entry name" value="THUMP_ThiI"/>
    <property type="match status" value="1"/>
</dbReference>
<dbReference type="SUPFAM" id="SSF52821">
    <property type="entry name" value="Rhodanese/Cell cycle control phosphatase"/>
    <property type="match status" value="1"/>
</dbReference>
<comment type="caution">
    <text evidence="9">Lacks conserved residue(s) required for the propagation of feature annotation.</text>
</comment>
<feature type="binding site" evidence="9">
    <location>
        <begin position="186"/>
        <end position="187"/>
    </location>
    <ligand>
        <name>ATP</name>
        <dbReference type="ChEBI" id="CHEBI:30616"/>
    </ligand>
</feature>
<dbReference type="EC" id="2.8.1.4" evidence="9"/>
<dbReference type="SUPFAM" id="SSF52402">
    <property type="entry name" value="Adenine nucleotide alpha hydrolases-like"/>
    <property type="match status" value="1"/>
</dbReference>
<dbReference type="SMART" id="SM00981">
    <property type="entry name" value="THUMP"/>
    <property type="match status" value="1"/>
</dbReference>
<dbReference type="PANTHER" id="PTHR43209:SF1">
    <property type="entry name" value="TRNA SULFURTRANSFERASE"/>
    <property type="match status" value="1"/>
</dbReference>
<dbReference type="InterPro" id="IPR004114">
    <property type="entry name" value="THUMP_dom"/>
</dbReference>
<dbReference type="Gene3D" id="3.40.250.10">
    <property type="entry name" value="Rhodanese-like domain"/>
    <property type="match status" value="1"/>
</dbReference>
<dbReference type="GO" id="GO:0004810">
    <property type="term" value="F:CCA tRNA nucleotidyltransferase activity"/>
    <property type="evidence" value="ECO:0007669"/>
    <property type="project" value="InterPro"/>
</dbReference>
<dbReference type="GO" id="GO:0000049">
    <property type="term" value="F:tRNA binding"/>
    <property type="evidence" value="ECO:0007669"/>
    <property type="project" value="UniProtKB-UniRule"/>
</dbReference>
<dbReference type="GO" id="GO:0052837">
    <property type="term" value="P:thiazole biosynthetic process"/>
    <property type="evidence" value="ECO:0007669"/>
    <property type="project" value="InterPro"/>
</dbReference>
<comment type="catalytic activity">
    <reaction evidence="9">
        <text>[ThiI sulfur-carrier protein]-S-sulfanyl-L-cysteine + a uridine in tRNA + 2 reduced [2Fe-2S]-[ferredoxin] + ATP + H(+) = [ThiI sulfur-carrier protein]-L-cysteine + a 4-thiouridine in tRNA + 2 oxidized [2Fe-2S]-[ferredoxin] + AMP + diphosphate</text>
        <dbReference type="Rhea" id="RHEA:24176"/>
        <dbReference type="Rhea" id="RHEA-COMP:10000"/>
        <dbReference type="Rhea" id="RHEA-COMP:10001"/>
        <dbReference type="Rhea" id="RHEA-COMP:13337"/>
        <dbReference type="Rhea" id="RHEA-COMP:13338"/>
        <dbReference type="Rhea" id="RHEA-COMP:13339"/>
        <dbReference type="Rhea" id="RHEA-COMP:13340"/>
        <dbReference type="ChEBI" id="CHEBI:15378"/>
        <dbReference type="ChEBI" id="CHEBI:29950"/>
        <dbReference type="ChEBI" id="CHEBI:30616"/>
        <dbReference type="ChEBI" id="CHEBI:33019"/>
        <dbReference type="ChEBI" id="CHEBI:33737"/>
        <dbReference type="ChEBI" id="CHEBI:33738"/>
        <dbReference type="ChEBI" id="CHEBI:61963"/>
        <dbReference type="ChEBI" id="CHEBI:65315"/>
        <dbReference type="ChEBI" id="CHEBI:136798"/>
        <dbReference type="ChEBI" id="CHEBI:456215"/>
        <dbReference type="EC" id="2.8.1.4"/>
    </reaction>
</comment>
<dbReference type="HAMAP" id="MF_00021">
    <property type="entry name" value="ThiI"/>
    <property type="match status" value="1"/>
</dbReference>
<evidence type="ECO:0000256" key="9">
    <source>
        <dbReference type="HAMAP-Rule" id="MF_00021"/>
    </source>
</evidence>
<organism evidence="11 12">
    <name type="scientific">Halomonas halmophila</name>
    <dbReference type="NCBI Taxonomy" id="252"/>
    <lineage>
        <taxon>Bacteria</taxon>
        <taxon>Pseudomonadati</taxon>
        <taxon>Pseudomonadota</taxon>
        <taxon>Gammaproteobacteria</taxon>
        <taxon>Oceanospirillales</taxon>
        <taxon>Halomonadaceae</taxon>
        <taxon>Halomonas</taxon>
    </lineage>
</organism>
<comment type="pathway">
    <text evidence="9">Cofactor biosynthesis; thiamine diphosphate biosynthesis.</text>
</comment>
<evidence type="ECO:0000256" key="2">
    <source>
        <dbReference type="ARBA" id="ARBA00022490"/>
    </source>
</evidence>
<evidence type="ECO:0000313" key="11">
    <source>
        <dbReference type="EMBL" id="GED23145.1"/>
    </source>
</evidence>
<reference evidence="11 12" key="1">
    <citation type="submission" date="2019-06" db="EMBL/GenBank/DDBJ databases">
        <title>Whole genome shotgun sequence of Halomonas halmophila NBRC 15537.</title>
        <authorList>
            <person name="Hosoyama A."/>
            <person name="Uohara A."/>
            <person name="Ohji S."/>
            <person name="Ichikawa N."/>
        </authorList>
    </citation>
    <scope>NUCLEOTIDE SEQUENCE [LARGE SCALE GENOMIC DNA]</scope>
    <source>
        <strain evidence="11 12">NBRC 15537</strain>
    </source>
</reference>
<dbReference type="Proteomes" id="UP000319812">
    <property type="component" value="Unassembled WGS sequence"/>
</dbReference>
<dbReference type="Pfam" id="PF02568">
    <property type="entry name" value="ThiI"/>
    <property type="match status" value="1"/>
</dbReference>
<dbReference type="InterPro" id="IPR054173">
    <property type="entry name" value="ThiI_fer"/>
</dbReference>
<dbReference type="GO" id="GO:0140741">
    <property type="term" value="F:tRNA-uracil-4 sulfurtransferase activity"/>
    <property type="evidence" value="ECO:0007669"/>
    <property type="project" value="UniProtKB-EC"/>
</dbReference>
<dbReference type="InterPro" id="IPR049961">
    <property type="entry name" value="ThiI_N"/>
</dbReference>
<accession>A0A4Y4F377</accession>
<keyword evidence="12" id="KW-1185">Reference proteome</keyword>
<dbReference type="EMBL" id="BJOC01000029">
    <property type="protein sequence ID" value="GED23145.1"/>
    <property type="molecule type" value="Genomic_DNA"/>
</dbReference>
<dbReference type="InterPro" id="IPR020536">
    <property type="entry name" value="ThiI_AANH"/>
</dbReference>
<dbReference type="Gene3D" id="3.30.2130.30">
    <property type="match status" value="1"/>
</dbReference>